<dbReference type="AlphaFoldDB" id="A0A2P5CQV9"/>
<reference evidence="2" key="1">
    <citation type="submission" date="2016-06" db="EMBL/GenBank/DDBJ databases">
        <title>Parallel loss of symbiosis genes in relatives of nitrogen-fixing non-legume Parasponia.</title>
        <authorList>
            <person name="Van Velzen R."/>
            <person name="Holmer R."/>
            <person name="Bu F."/>
            <person name="Rutten L."/>
            <person name="Van Zeijl A."/>
            <person name="Liu W."/>
            <person name="Santuari L."/>
            <person name="Cao Q."/>
            <person name="Sharma T."/>
            <person name="Shen D."/>
            <person name="Roswanjaya Y."/>
            <person name="Wardhani T."/>
            <person name="Kalhor M.S."/>
            <person name="Jansen J."/>
            <person name="Van den Hoogen J."/>
            <person name="Gungor B."/>
            <person name="Hartog M."/>
            <person name="Hontelez J."/>
            <person name="Verver J."/>
            <person name="Yang W.-C."/>
            <person name="Schijlen E."/>
            <person name="Repin R."/>
            <person name="Schilthuizen M."/>
            <person name="Schranz E."/>
            <person name="Heidstra R."/>
            <person name="Miyata K."/>
            <person name="Fedorova E."/>
            <person name="Kohlen W."/>
            <person name="Bisseling T."/>
            <person name="Smit S."/>
            <person name="Geurts R."/>
        </authorList>
    </citation>
    <scope>NUCLEOTIDE SEQUENCE [LARGE SCALE GENOMIC DNA]</scope>
    <source>
        <strain evidence="2">cv. WU1-14</strain>
    </source>
</reference>
<sequence length="34" mass="4182">MPFILVLLLNRRLRTYIGMEYWCVDVLNVNAEYY</sequence>
<dbReference type="OrthoDB" id="10391354at2759"/>
<proteinExistence type="predicted"/>
<organism evidence="1 2">
    <name type="scientific">Parasponia andersonii</name>
    <name type="common">Sponia andersonii</name>
    <dbReference type="NCBI Taxonomy" id="3476"/>
    <lineage>
        <taxon>Eukaryota</taxon>
        <taxon>Viridiplantae</taxon>
        <taxon>Streptophyta</taxon>
        <taxon>Embryophyta</taxon>
        <taxon>Tracheophyta</taxon>
        <taxon>Spermatophyta</taxon>
        <taxon>Magnoliopsida</taxon>
        <taxon>eudicotyledons</taxon>
        <taxon>Gunneridae</taxon>
        <taxon>Pentapetalae</taxon>
        <taxon>rosids</taxon>
        <taxon>fabids</taxon>
        <taxon>Rosales</taxon>
        <taxon>Cannabaceae</taxon>
        <taxon>Parasponia</taxon>
    </lineage>
</organism>
<accession>A0A2P5CQV9</accession>
<evidence type="ECO:0000313" key="1">
    <source>
        <dbReference type="EMBL" id="PON63438.1"/>
    </source>
</evidence>
<keyword evidence="2" id="KW-1185">Reference proteome</keyword>
<protein>
    <submittedName>
        <fullName evidence="1">Uncharacterized protein</fullName>
    </submittedName>
</protein>
<dbReference type="EMBL" id="JXTB01000104">
    <property type="protein sequence ID" value="PON63438.1"/>
    <property type="molecule type" value="Genomic_DNA"/>
</dbReference>
<evidence type="ECO:0000313" key="2">
    <source>
        <dbReference type="Proteomes" id="UP000237105"/>
    </source>
</evidence>
<gene>
    <name evidence="1" type="ORF">PanWU01x14_131020</name>
</gene>
<comment type="caution">
    <text evidence="1">The sequence shown here is derived from an EMBL/GenBank/DDBJ whole genome shotgun (WGS) entry which is preliminary data.</text>
</comment>
<dbReference type="Proteomes" id="UP000237105">
    <property type="component" value="Unassembled WGS sequence"/>
</dbReference>
<name>A0A2P5CQV9_PARAD</name>